<keyword evidence="6" id="KW-1185">Reference proteome</keyword>
<comment type="similarity">
    <text evidence="1">Belongs to the SMP-30/CGR1 family.</text>
</comment>
<sequence>MLIVPRAQRWAGRLLRREPDGSVVVHADLRAVAGGVNEIVVHPDGSIYVNGSDVDFLGWLRGEAEFVPGVIALVTPDGDVREVADHIRFGNGMVITPDGRTLVVADSFAGTLIAFDIEPDGSLTGRRLWAEGLSPDGITIDDEGAVWTSTGGMEMPDGILVRVRDGGEITHRVEIDRNPFACMLGGEDGRTLHVMAARFDPQDPFGGPATGRVLTIPAPAPRAGRP</sequence>
<dbReference type="EMBL" id="JBHSKG010000006">
    <property type="protein sequence ID" value="MFC5139343.1"/>
    <property type="molecule type" value="Genomic_DNA"/>
</dbReference>
<organism evidence="5 6">
    <name type="scientific">Actinomycetospora rhizophila</name>
    <dbReference type="NCBI Taxonomy" id="1416876"/>
    <lineage>
        <taxon>Bacteria</taxon>
        <taxon>Bacillati</taxon>
        <taxon>Actinomycetota</taxon>
        <taxon>Actinomycetes</taxon>
        <taxon>Pseudonocardiales</taxon>
        <taxon>Pseudonocardiaceae</taxon>
        <taxon>Actinomycetospora</taxon>
    </lineage>
</organism>
<dbReference type="Gene3D" id="2.120.10.30">
    <property type="entry name" value="TolB, C-terminal domain"/>
    <property type="match status" value="1"/>
</dbReference>
<dbReference type="SUPFAM" id="SSF63829">
    <property type="entry name" value="Calcium-dependent phosphotriesterase"/>
    <property type="match status" value="1"/>
</dbReference>
<gene>
    <name evidence="5" type="ORF">ACFPK1_13965</name>
</gene>
<evidence type="ECO:0000256" key="1">
    <source>
        <dbReference type="ARBA" id="ARBA00008853"/>
    </source>
</evidence>
<dbReference type="InterPro" id="IPR011042">
    <property type="entry name" value="6-blade_b-propeller_TolB-like"/>
</dbReference>
<dbReference type="Proteomes" id="UP001596175">
    <property type="component" value="Unassembled WGS sequence"/>
</dbReference>
<evidence type="ECO:0000313" key="6">
    <source>
        <dbReference type="Proteomes" id="UP001596175"/>
    </source>
</evidence>
<dbReference type="InterPro" id="IPR005511">
    <property type="entry name" value="SMP-30"/>
</dbReference>
<feature type="domain" description="SMP-30/Gluconolactonase/LRE-like region" evidence="4">
    <location>
        <begin position="35"/>
        <end position="197"/>
    </location>
</feature>
<accession>A0ABV9ZCP7</accession>
<name>A0ABV9ZCP7_9PSEU</name>
<dbReference type="PANTHER" id="PTHR47572:SF4">
    <property type="entry name" value="LACTONASE DRP35"/>
    <property type="match status" value="1"/>
</dbReference>
<dbReference type="PANTHER" id="PTHR47572">
    <property type="entry name" value="LIPOPROTEIN-RELATED"/>
    <property type="match status" value="1"/>
</dbReference>
<evidence type="ECO:0000256" key="3">
    <source>
        <dbReference type="SAM" id="MobiDB-lite"/>
    </source>
</evidence>
<dbReference type="RefSeq" id="WP_378021539.1">
    <property type="nucleotide sequence ID" value="NZ_JBHSKG010000006.1"/>
</dbReference>
<evidence type="ECO:0000259" key="4">
    <source>
        <dbReference type="Pfam" id="PF08450"/>
    </source>
</evidence>
<evidence type="ECO:0000313" key="5">
    <source>
        <dbReference type="EMBL" id="MFC5139343.1"/>
    </source>
</evidence>
<comment type="caution">
    <text evidence="5">The sequence shown here is derived from an EMBL/GenBank/DDBJ whole genome shotgun (WGS) entry which is preliminary data.</text>
</comment>
<feature type="region of interest" description="Disordered" evidence="3">
    <location>
        <begin position="203"/>
        <end position="226"/>
    </location>
</feature>
<dbReference type="InterPro" id="IPR051262">
    <property type="entry name" value="SMP-30/CGR1_Lactonase"/>
</dbReference>
<keyword evidence="2" id="KW-0378">Hydrolase</keyword>
<evidence type="ECO:0000256" key="2">
    <source>
        <dbReference type="ARBA" id="ARBA00022801"/>
    </source>
</evidence>
<dbReference type="InterPro" id="IPR013658">
    <property type="entry name" value="SGL"/>
</dbReference>
<protein>
    <submittedName>
        <fullName evidence="5">SMP-30/gluconolactonase/LRE family protein</fullName>
    </submittedName>
</protein>
<proteinExistence type="inferred from homology"/>
<dbReference type="PRINTS" id="PR01790">
    <property type="entry name" value="SMP30FAMILY"/>
</dbReference>
<dbReference type="Pfam" id="PF08450">
    <property type="entry name" value="SGL"/>
    <property type="match status" value="1"/>
</dbReference>
<reference evidence="6" key="1">
    <citation type="journal article" date="2019" name="Int. J. Syst. Evol. Microbiol.">
        <title>The Global Catalogue of Microorganisms (GCM) 10K type strain sequencing project: providing services to taxonomists for standard genome sequencing and annotation.</title>
        <authorList>
            <consortium name="The Broad Institute Genomics Platform"/>
            <consortium name="The Broad Institute Genome Sequencing Center for Infectious Disease"/>
            <person name="Wu L."/>
            <person name="Ma J."/>
        </authorList>
    </citation>
    <scope>NUCLEOTIDE SEQUENCE [LARGE SCALE GENOMIC DNA]</scope>
    <source>
        <strain evidence="6">XZYJ18</strain>
    </source>
</reference>